<gene>
    <name evidence="2" type="ORF">RDWZM_006074</name>
</gene>
<accession>A0A9Q0M9P7</accession>
<dbReference type="EMBL" id="JAPWDV010000002">
    <property type="protein sequence ID" value="KAJ6220262.1"/>
    <property type="molecule type" value="Genomic_DNA"/>
</dbReference>
<protein>
    <submittedName>
        <fullName evidence="2">Uncharacterized protein</fullName>
    </submittedName>
</protein>
<name>A0A9Q0M9P7_BLOTA</name>
<evidence type="ECO:0000313" key="3">
    <source>
        <dbReference type="Proteomes" id="UP001142055"/>
    </source>
</evidence>
<feature type="region of interest" description="Disordered" evidence="1">
    <location>
        <begin position="315"/>
        <end position="369"/>
    </location>
</feature>
<dbReference type="Proteomes" id="UP001142055">
    <property type="component" value="Chromosome 2"/>
</dbReference>
<keyword evidence="3" id="KW-1185">Reference proteome</keyword>
<dbReference type="AlphaFoldDB" id="A0A9Q0M9P7"/>
<comment type="caution">
    <text evidence="2">The sequence shown here is derived from an EMBL/GenBank/DDBJ whole genome shotgun (WGS) entry which is preliminary data.</text>
</comment>
<proteinExistence type="predicted"/>
<evidence type="ECO:0000256" key="1">
    <source>
        <dbReference type="SAM" id="MobiDB-lite"/>
    </source>
</evidence>
<feature type="compositionally biased region" description="Polar residues" evidence="1">
    <location>
        <begin position="315"/>
        <end position="327"/>
    </location>
</feature>
<feature type="compositionally biased region" description="Basic and acidic residues" evidence="1">
    <location>
        <begin position="345"/>
        <end position="369"/>
    </location>
</feature>
<sequence>MSSTNSKKSDSSKSLYESLSSDNDDNKKSSKTSVLSVLSKSKIKQIPSSKQQDYEIVTKCHVELLRHGPGDSLVAIYCRPLEMSNGSGLCGNLSRPIYLFTESVKWKTATSIMMNQLRSDGVYFISIIWNLKRVYKLANGKSMTSQKPKILHCICKEPMKRYQGRIGPISTFIPHWSEGKRIGGLWVSLFSDQIYAEFIEQLNPFRKEYREKLKSVGKKIEQVLFFVSNDSACVGIQVLNTKQEEREIKKSKKVFHHERPLILQDGYYLVEGYFVPKYLNMNATTSKKLQFDGITGPLIVILGEGTHLIRTQTEPVLQLSTQPNKTESNSKNDLKSRSMQKSWRKLAEKSNESKKMLQSDPKMKTKTKMEKNLPKISKILPSKDNSSQLEVPKTAKTRTVELCLDYSYDGIIALDNFVLSQDWRLKV</sequence>
<reference evidence="2" key="1">
    <citation type="submission" date="2022-12" db="EMBL/GenBank/DDBJ databases">
        <title>Genome assemblies of Blomia tropicalis.</title>
        <authorList>
            <person name="Cui Y."/>
        </authorList>
    </citation>
    <scope>NUCLEOTIDE SEQUENCE</scope>
    <source>
        <tissue evidence="2">Adult mites</tissue>
    </source>
</reference>
<feature type="region of interest" description="Disordered" evidence="1">
    <location>
        <begin position="1"/>
        <end position="33"/>
    </location>
</feature>
<organism evidence="2 3">
    <name type="scientific">Blomia tropicalis</name>
    <name type="common">Mite</name>
    <dbReference type="NCBI Taxonomy" id="40697"/>
    <lineage>
        <taxon>Eukaryota</taxon>
        <taxon>Metazoa</taxon>
        <taxon>Ecdysozoa</taxon>
        <taxon>Arthropoda</taxon>
        <taxon>Chelicerata</taxon>
        <taxon>Arachnida</taxon>
        <taxon>Acari</taxon>
        <taxon>Acariformes</taxon>
        <taxon>Sarcoptiformes</taxon>
        <taxon>Astigmata</taxon>
        <taxon>Glycyphagoidea</taxon>
        <taxon>Echimyopodidae</taxon>
        <taxon>Blomia</taxon>
    </lineage>
</organism>
<feature type="compositionally biased region" description="Low complexity" evidence="1">
    <location>
        <begin position="1"/>
        <end position="21"/>
    </location>
</feature>
<evidence type="ECO:0000313" key="2">
    <source>
        <dbReference type="EMBL" id="KAJ6220262.1"/>
    </source>
</evidence>